<dbReference type="OrthoDB" id="7956241at2"/>
<name>A0A1N7NZG2_9RHOB</name>
<dbReference type="AlphaFoldDB" id="A0A1N7NZG2"/>
<evidence type="ECO:0008006" key="3">
    <source>
        <dbReference type="Google" id="ProtNLM"/>
    </source>
</evidence>
<accession>A0A1N7NZG2</accession>
<keyword evidence="2" id="KW-1185">Reference proteome</keyword>
<dbReference type="STRING" id="1086013.SAMN05421774_104265"/>
<dbReference type="Proteomes" id="UP000186141">
    <property type="component" value="Unassembled WGS sequence"/>
</dbReference>
<sequence>MNKQRIVRVAAIVAVAGVTGFVMQSQDKGQPVGSQGPRIAAAVDPVAPAFAGAAALPLPRPVVPDSGQTAELSPPVTEPAPVVAEPAAQVVVTDPAPQVVEAEPACSDDMVLIAQPGAMIDLGLLAACRPDQRVTIRHGGLVVTGHTSAAGTLIASIPALSDPAEITLAFADGTQVSQAIAVPDLARFERFGVQWMEGDAFQLHAFIRQSGAEVFGDSAARPTAEGGFLSQLGDSTTQRPLLAEVYTYPAGVRALSDEVDLTIESAVTTATCGREILGETIQLSAGHITLRDLMIEMPGCEAVGEYVVLPNPVAPEKLASN</sequence>
<protein>
    <recommendedName>
        <fullName evidence="3">Translocase</fullName>
    </recommendedName>
</protein>
<proteinExistence type="predicted"/>
<organism evidence="1 2">
    <name type="scientific">Gemmobacter megaterium</name>
    <dbReference type="NCBI Taxonomy" id="1086013"/>
    <lineage>
        <taxon>Bacteria</taxon>
        <taxon>Pseudomonadati</taxon>
        <taxon>Pseudomonadota</taxon>
        <taxon>Alphaproteobacteria</taxon>
        <taxon>Rhodobacterales</taxon>
        <taxon>Paracoccaceae</taxon>
        <taxon>Gemmobacter</taxon>
    </lineage>
</organism>
<evidence type="ECO:0000313" key="2">
    <source>
        <dbReference type="Proteomes" id="UP000186141"/>
    </source>
</evidence>
<evidence type="ECO:0000313" key="1">
    <source>
        <dbReference type="EMBL" id="SIT03712.1"/>
    </source>
</evidence>
<reference evidence="1 2" key="1">
    <citation type="submission" date="2017-01" db="EMBL/GenBank/DDBJ databases">
        <authorList>
            <person name="Mah S.A."/>
            <person name="Swanson W.J."/>
            <person name="Moy G.W."/>
            <person name="Vacquier V.D."/>
        </authorList>
    </citation>
    <scope>NUCLEOTIDE SEQUENCE [LARGE SCALE GENOMIC DNA]</scope>
    <source>
        <strain evidence="1 2">DSM 26375</strain>
    </source>
</reference>
<dbReference type="RefSeq" id="WP_076531571.1">
    <property type="nucleotide sequence ID" value="NZ_BMEH01000004.1"/>
</dbReference>
<dbReference type="EMBL" id="FTOT01000004">
    <property type="protein sequence ID" value="SIT03712.1"/>
    <property type="molecule type" value="Genomic_DNA"/>
</dbReference>
<gene>
    <name evidence="1" type="ORF">SAMN05421774_104265</name>
</gene>